<feature type="domain" description="FAD/NAD(P)-binding" evidence="5">
    <location>
        <begin position="7"/>
        <end position="298"/>
    </location>
</feature>
<evidence type="ECO:0000313" key="7">
    <source>
        <dbReference type="Proteomes" id="UP001501746"/>
    </source>
</evidence>
<dbReference type="InterPro" id="IPR036188">
    <property type="entry name" value="FAD/NAD-bd_sf"/>
</dbReference>
<evidence type="ECO:0000256" key="1">
    <source>
        <dbReference type="ARBA" id="ARBA00022630"/>
    </source>
</evidence>
<reference evidence="6 7" key="1">
    <citation type="journal article" date="2019" name="Int. J. Syst. Evol. Microbiol.">
        <title>The Global Catalogue of Microorganisms (GCM) 10K type strain sequencing project: providing services to taxonomists for standard genome sequencing and annotation.</title>
        <authorList>
            <consortium name="The Broad Institute Genomics Platform"/>
            <consortium name="The Broad Institute Genome Sequencing Center for Infectious Disease"/>
            <person name="Wu L."/>
            <person name="Ma J."/>
        </authorList>
    </citation>
    <scope>NUCLEOTIDE SEQUENCE [LARGE SCALE GENOMIC DNA]</scope>
    <source>
        <strain evidence="6 7">JCM 14323</strain>
    </source>
</reference>
<dbReference type="Proteomes" id="UP001501746">
    <property type="component" value="Unassembled WGS sequence"/>
</dbReference>
<evidence type="ECO:0000256" key="2">
    <source>
        <dbReference type="ARBA" id="ARBA00023002"/>
    </source>
</evidence>
<sequence length="345" mass="36339">MQQNSWDVIIAGGGSAGLSAALMLGRSRRRVLVVDEGRPRNRFAGHMHGVIGRDHTSPLDLLADARAELGRYDGVELREGRIAAASVIEDPEPDAAADRADRGIEIVLGDGTRHLARRLLVASGVRDELPAIAGLAEQWGRSAFICPYCDGWEHRDERIGVLATSAMNVHQAQLMRQLSPDVTFFGHGIELPGADRAGLAARGIRVEERAVVEVLADAEGRLTGIRLEDGTEVAIDALFVGPRQVPNDDLLRALGAERAVHPMGGEFVAVDPMGRTSVPGVWGAGNVTDPRSSVPFAMSAGNAAGAAINADLVAAEVAAAVAMASSAGRPGRRRGDGRGRTVNTQ</sequence>
<dbReference type="InterPro" id="IPR050097">
    <property type="entry name" value="Ferredoxin-NADP_redctase_2"/>
</dbReference>
<evidence type="ECO:0000256" key="3">
    <source>
        <dbReference type="ARBA" id="ARBA00048132"/>
    </source>
</evidence>
<dbReference type="RefSeq" id="WP_157425771.1">
    <property type="nucleotide sequence ID" value="NZ_BAAANK010000001.1"/>
</dbReference>
<proteinExistence type="predicted"/>
<keyword evidence="2" id="KW-0560">Oxidoreductase</keyword>
<comment type="catalytic activity">
    <reaction evidence="3">
        <text>[thioredoxin]-dithiol + NADP(+) = [thioredoxin]-disulfide + NADPH + H(+)</text>
        <dbReference type="Rhea" id="RHEA:20345"/>
        <dbReference type="Rhea" id="RHEA-COMP:10698"/>
        <dbReference type="Rhea" id="RHEA-COMP:10700"/>
        <dbReference type="ChEBI" id="CHEBI:15378"/>
        <dbReference type="ChEBI" id="CHEBI:29950"/>
        <dbReference type="ChEBI" id="CHEBI:50058"/>
        <dbReference type="ChEBI" id="CHEBI:57783"/>
        <dbReference type="ChEBI" id="CHEBI:58349"/>
        <dbReference type="EC" id="1.8.1.9"/>
    </reaction>
</comment>
<dbReference type="Pfam" id="PF07992">
    <property type="entry name" value="Pyr_redox_2"/>
    <property type="match status" value="1"/>
</dbReference>
<dbReference type="PANTHER" id="PTHR48105">
    <property type="entry name" value="THIOREDOXIN REDUCTASE 1-RELATED-RELATED"/>
    <property type="match status" value="1"/>
</dbReference>
<protein>
    <submittedName>
        <fullName evidence="6">NAD(P)/FAD-dependent oxidoreductase</fullName>
    </submittedName>
</protein>
<dbReference type="InterPro" id="IPR023753">
    <property type="entry name" value="FAD/NAD-binding_dom"/>
</dbReference>
<name>A0ABN2MEE8_9MICO</name>
<feature type="region of interest" description="Disordered" evidence="4">
    <location>
        <begin position="324"/>
        <end position="345"/>
    </location>
</feature>
<evidence type="ECO:0000313" key="6">
    <source>
        <dbReference type="EMBL" id="GAA1823167.1"/>
    </source>
</evidence>
<dbReference type="EMBL" id="BAAANK010000001">
    <property type="protein sequence ID" value="GAA1823167.1"/>
    <property type="molecule type" value="Genomic_DNA"/>
</dbReference>
<gene>
    <name evidence="6" type="ORF">GCM10009750_02070</name>
</gene>
<dbReference type="SUPFAM" id="SSF51905">
    <property type="entry name" value="FAD/NAD(P)-binding domain"/>
    <property type="match status" value="1"/>
</dbReference>
<keyword evidence="7" id="KW-1185">Reference proteome</keyword>
<dbReference type="PRINTS" id="PR00469">
    <property type="entry name" value="PNDRDTASEII"/>
</dbReference>
<comment type="caution">
    <text evidence="6">The sequence shown here is derived from an EMBL/GenBank/DDBJ whole genome shotgun (WGS) entry which is preliminary data.</text>
</comment>
<dbReference type="PRINTS" id="PR00368">
    <property type="entry name" value="FADPNR"/>
</dbReference>
<dbReference type="Gene3D" id="3.50.50.60">
    <property type="entry name" value="FAD/NAD(P)-binding domain"/>
    <property type="match status" value="2"/>
</dbReference>
<accession>A0ABN2MEE8</accession>
<keyword evidence="1" id="KW-0285">Flavoprotein</keyword>
<evidence type="ECO:0000259" key="5">
    <source>
        <dbReference type="Pfam" id="PF07992"/>
    </source>
</evidence>
<evidence type="ECO:0000256" key="4">
    <source>
        <dbReference type="SAM" id="MobiDB-lite"/>
    </source>
</evidence>
<organism evidence="6 7">
    <name type="scientific">Agromyces salentinus</name>
    <dbReference type="NCBI Taxonomy" id="269421"/>
    <lineage>
        <taxon>Bacteria</taxon>
        <taxon>Bacillati</taxon>
        <taxon>Actinomycetota</taxon>
        <taxon>Actinomycetes</taxon>
        <taxon>Micrococcales</taxon>
        <taxon>Microbacteriaceae</taxon>
        <taxon>Agromyces</taxon>
    </lineage>
</organism>